<evidence type="ECO:0000313" key="2">
    <source>
        <dbReference type="Proteomes" id="UP000231203"/>
    </source>
</evidence>
<evidence type="ECO:0000313" key="1">
    <source>
        <dbReference type="EMBL" id="PIE62689.1"/>
    </source>
</evidence>
<reference evidence="1 2" key="1">
    <citation type="submission" date="2017-10" db="EMBL/GenBank/DDBJ databases">
        <title>Novel microbial diversity and functional potential in the marine mammal oral microbiome.</title>
        <authorList>
            <person name="Dudek N.K."/>
            <person name="Sun C.L."/>
            <person name="Burstein D."/>
            <person name="Kantor R.S."/>
            <person name="Aliaga Goltsman D.S."/>
            <person name="Bik E.M."/>
            <person name="Thomas B.C."/>
            <person name="Banfield J.F."/>
            <person name="Relman D.A."/>
        </authorList>
    </citation>
    <scope>NUCLEOTIDE SEQUENCE [LARGE SCALE GENOMIC DNA]</scope>
    <source>
        <strain evidence="1">DOLJORAL78_47_202</strain>
    </source>
</reference>
<gene>
    <name evidence="1" type="ORF">CSA25_03865</name>
</gene>
<protein>
    <submittedName>
        <fullName evidence="1">Uncharacterized protein</fullName>
    </submittedName>
</protein>
<organism evidence="1 2">
    <name type="scientific">Desulfobacter postgatei</name>
    <dbReference type="NCBI Taxonomy" id="2293"/>
    <lineage>
        <taxon>Bacteria</taxon>
        <taxon>Pseudomonadati</taxon>
        <taxon>Thermodesulfobacteriota</taxon>
        <taxon>Desulfobacteria</taxon>
        <taxon>Desulfobacterales</taxon>
        <taxon>Desulfobacteraceae</taxon>
        <taxon>Desulfobacter</taxon>
    </lineage>
</organism>
<name>A0A2G6MSW0_9BACT</name>
<dbReference type="EMBL" id="PDTI01000033">
    <property type="protein sequence ID" value="PIE62689.1"/>
    <property type="molecule type" value="Genomic_DNA"/>
</dbReference>
<accession>A0A2G6MSW0</accession>
<dbReference type="Proteomes" id="UP000231203">
    <property type="component" value="Unassembled WGS sequence"/>
</dbReference>
<sequence>MLNKQCDINIARTIELAHKMIELAQTGYEHHQDPGCGVLYGILLDSGYKLLDLAEKEKQAHILKGWWAESIDKGVS</sequence>
<proteinExistence type="predicted"/>
<comment type="caution">
    <text evidence="1">The sequence shown here is derived from an EMBL/GenBank/DDBJ whole genome shotgun (WGS) entry which is preliminary data.</text>
</comment>
<dbReference type="AlphaFoldDB" id="A0A2G6MSW0"/>